<dbReference type="GO" id="GO:0006629">
    <property type="term" value="P:lipid metabolic process"/>
    <property type="evidence" value="ECO:0007669"/>
    <property type="project" value="InterPro"/>
</dbReference>
<dbReference type="AlphaFoldDB" id="A0A087T3V9"/>
<dbReference type="InterPro" id="IPR017946">
    <property type="entry name" value="PLC-like_Pdiesterase_TIM-brl"/>
</dbReference>
<dbReference type="OMA" id="RMIACIT"/>
<organism evidence="9 10">
    <name type="scientific">Stegodyphus mimosarum</name>
    <name type="common">African social velvet spider</name>
    <dbReference type="NCBI Taxonomy" id="407821"/>
    <lineage>
        <taxon>Eukaryota</taxon>
        <taxon>Metazoa</taxon>
        <taxon>Ecdysozoa</taxon>
        <taxon>Arthropoda</taxon>
        <taxon>Chelicerata</taxon>
        <taxon>Arachnida</taxon>
        <taxon>Araneae</taxon>
        <taxon>Araneomorphae</taxon>
        <taxon>Entelegynae</taxon>
        <taxon>Eresoidea</taxon>
        <taxon>Eresidae</taxon>
        <taxon>Stegodyphus</taxon>
    </lineage>
</organism>
<keyword evidence="6" id="KW-1015">Disulfide bond</keyword>
<accession>A0A087T3V9</accession>
<keyword evidence="4" id="KW-0479">Metal-binding</keyword>
<dbReference type="GO" id="GO:0008081">
    <property type="term" value="F:phosphoric diester hydrolase activity"/>
    <property type="evidence" value="ECO:0007669"/>
    <property type="project" value="InterPro"/>
</dbReference>
<keyword evidence="7" id="KW-0456">Lyase</keyword>
<evidence type="ECO:0000256" key="6">
    <source>
        <dbReference type="ARBA" id="ARBA00023157"/>
    </source>
</evidence>
<protein>
    <submittedName>
        <fullName evidence="9">Sphingomyelin phosphodiesterase D SpeSicTox-betaIB2a</fullName>
    </submittedName>
</protein>
<proteinExistence type="predicted"/>
<keyword evidence="10" id="KW-1185">Reference proteome</keyword>
<evidence type="ECO:0000256" key="2">
    <source>
        <dbReference type="ARBA" id="ARBA00004613"/>
    </source>
</evidence>
<evidence type="ECO:0000256" key="1">
    <source>
        <dbReference type="ARBA" id="ARBA00000110"/>
    </source>
</evidence>
<dbReference type="GO" id="GO:0046872">
    <property type="term" value="F:metal ion binding"/>
    <property type="evidence" value="ECO:0007669"/>
    <property type="project" value="UniProtKB-KW"/>
</dbReference>
<name>A0A087T3V9_STEMI</name>
<keyword evidence="3" id="KW-0964">Secreted</keyword>
<sequence length="242" mass="28393">MKRIALWRLLYYTVLFLSQIACESDVPPEREKDGRRPIWNIAHMVNAIYQVDYYLRMGANSVEFDVEFDSEGKAMRTFHGLPCDCFRNCYRTENFIDYIDYLSQVTTPGDENFRETLVLLFMDVKLRGLSRKAKFRAGEDIARKLIKYYWKKGTPKARAYILISLPSINHLEFVESFRKVLSDNKYSSYYESKTGFDFSGNENLDFIRSALESVGITHHIWQGDGITNCLPRGTRRLWEALR</sequence>
<reference evidence="9 10" key="1">
    <citation type="submission" date="2013-11" db="EMBL/GenBank/DDBJ databases">
        <title>Genome sequencing of Stegodyphus mimosarum.</title>
        <authorList>
            <person name="Bechsgaard J."/>
        </authorList>
    </citation>
    <scope>NUCLEOTIDE SEQUENCE [LARGE SCALE GENOMIC DNA]</scope>
</reference>
<keyword evidence="5" id="KW-0460">Magnesium</keyword>
<evidence type="ECO:0000256" key="7">
    <source>
        <dbReference type="ARBA" id="ARBA00023239"/>
    </source>
</evidence>
<comment type="catalytic activity">
    <reaction evidence="1">
        <text>an N-(acyl)-sphingosylphosphoethanolamine = an N-(acyl)-sphingosyl-1,3-cyclic phosphate + ethanolamine</text>
        <dbReference type="Rhea" id="RHEA:60648"/>
        <dbReference type="ChEBI" id="CHEBI:57603"/>
        <dbReference type="ChEBI" id="CHEBI:143891"/>
        <dbReference type="ChEBI" id="CHEBI:143892"/>
    </reaction>
</comment>
<feature type="signal peptide" evidence="8">
    <location>
        <begin position="1"/>
        <end position="24"/>
    </location>
</feature>
<feature type="non-terminal residue" evidence="9">
    <location>
        <position position="242"/>
    </location>
</feature>
<dbReference type="OrthoDB" id="1058301at2759"/>
<feature type="chain" id="PRO_5001829283" evidence="8">
    <location>
        <begin position="25"/>
        <end position="242"/>
    </location>
</feature>
<dbReference type="EMBL" id="KK113279">
    <property type="protein sequence ID" value="KFM59798.1"/>
    <property type="molecule type" value="Genomic_DNA"/>
</dbReference>
<keyword evidence="8" id="KW-0732">Signal</keyword>
<gene>
    <name evidence="9" type="ORF">X975_17182</name>
</gene>
<evidence type="ECO:0000313" key="9">
    <source>
        <dbReference type="EMBL" id="KFM59798.1"/>
    </source>
</evidence>
<evidence type="ECO:0000256" key="4">
    <source>
        <dbReference type="ARBA" id="ARBA00022723"/>
    </source>
</evidence>
<evidence type="ECO:0000256" key="5">
    <source>
        <dbReference type="ARBA" id="ARBA00022842"/>
    </source>
</evidence>
<comment type="subcellular location">
    <subcellularLocation>
        <location evidence="2">Secreted</location>
    </subcellularLocation>
</comment>
<dbReference type="Proteomes" id="UP000054359">
    <property type="component" value="Unassembled WGS sequence"/>
</dbReference>
<evidence type="ECO:0000256" key="8">
    <source>
        <dbReference type="SAM" id="SignalP"/>
    </source>
</evidence>
<dbReference type="GO" id="GO:0005576">
    <property type="term" value="C:extracellular region"/>
    <property type="evidence" value="ECO:0007669"/>
    <property type="project" value="UniProtKB-SubCell"/>
</dbReference>
<evidence type="ECO:0000313" key="10">
    <source>
        <dbReference type="Proteomes" id="UP000054359"/>
    </source>
</evidence>
<dbReference type="Gene3D" id="3.20.20.190">
    <property type="entry name" value="Phosphatidylinositol (PI) phosphodiesterase"/>
    <property type="match status" value="1"/>
</dbReference>
<evidence type="ECO:0000256" key="3">
    <source>
        <dbReference type="ARBA" id="ARBA00022525"/>
    </source>
</evidence>
<dbReference type="GO" id="GO:0016829">
    <property type="term" value="F:lyase activity"/>
    <property type="evidence" value="ECO:0007669"/>
    <property type="project" value="UniProtKB-KW"/>
</dbReference>